<evidence type="ECO:0000313" key="5">
    <source>
        <dbReference type="EMBL" id="KAA9106039.1"/>
    </source>
</evidence>
<dbReference type="EMBL" id="VYSA01000004">
    <property type="protein sequence ID" value="KAA9106039.1"/>
    <property type="molecule type" value="Genomic_DNA"/>
</dbReference>
<evidence type="ECO:0000256" key="1">
    <source>
        <dbReference type="ARBA" id="ARBA00022723"/>
    </source>
</evidence>
<keyword evidence="6" id="KW-1185">Reference proteome</keyword>
<keyword evidence="2" id="KW-0378">Hydrolase</keyword>
<dbReference type="PANTHER" id="PTHR10819">
    <property type="entry name" value="PHOSPHOTRIESTERASE-RELATED"/>
    <property type="match status" value="1"/>
</dbReference>
<name>A0A5J5J0Y6_9MICO</name>
<comment type="similarity">
    <text evidence="3">Belongs to the metallo-dependent hydrolases superfamily. Phosphotriesterase family.</text>
</comment>
<feature type="region of interest" description="Disordered" evidence="4">
    <location>
        <begin position="335"/>
        <end position="356"/>
    </location>
</feature>
<dbReference type="Gene3D" id="3.20.20.140">
    <property type="entry name" value="Metal-dependent hydrolases"/>
    <property type="match status" value="1"/>
</dbReference>
<dbReference type="AlphaFoldDB" id="A0A5J5J0Y6"/>
<dbReference type="PANTHER" id="PTHR10819:SF3">
    <property type="entry name" value="PHOSPHOTRIESTERASE-RELATED PROTEIN"/>
    <property type="match status" value="1"/>
</dbReference>
<dbReference type="RefSeq" id="WP_150450182.1">
    <property type="nucleotide sequence ID" value="NZ_VYSA01000004.1"/>
</dbReference>
<dbReference type="SUPFAM" id="SSF51556">
    <property type="entry name" value="Metallo-dependent hydrolases"/>
    <property type="match status" value="1"/>
</dbReference>
<dbReference type="PROSITE" id="PS51347">
    <property type="entry name" value="PHOSPHOTRIESTERASE_2"/>
    <property type="match status" value="1"/>
</dbReference>
<sequence length="356" mass="38385">MIETVLGPIEAGSWGPTSMHDHLASDSSALRREGVEPAPIGLSVDPEHYGYLRWNMLALADNLRMDTPDLIADELMAAVAAGQHAMVESTSWGLGPSHSVLPDIARRSGMSVVCSYGAYIPRTLPAWVAAMGEHELERHLEAALTVRVPDTDYRAGILGIMGTTAELPEGEIRMLRAAARAAVSTGAAVTVRLEPGQPRGIEVLRIMAAEGLPADRVVFTNADEFMGRAVWSDLSAAGAVLEMSFGTEAIHAGRVDNPSDRERLAFLAPFATEHPEARIVLGQSTWTKTQLRRHGGYGYGHLLGRIVPELARRGISRARLKTMLVDEPVRLLDRPSPRQAIGDEGGARTAARKGRT</sequence>
<organism evidence="5 6">
    <name type="scientific">Microbacterium rhizomatis</name>
    <dbReference type="NCBI Taxonomy" id="1631477"/>
    <lineage>
        <taxon>Bacteria</taxon>
        <taxon>Bacillati</taxon>
        <taxon>Actinomycetota</taxon>
        <taxon>Actinomycetes</taxon>
        <taxon>Micrococcales</taxon>
        <taxon>Microbacteriaceae</taxon>
        <taxon>Microbacterium</taxon>
    </lineage>
</organism>
<dbReference type="Pfam" id="PF02126">
    <property type="entry name" value="PTE"/>
    <property type="match status" value="1"/>
</dbReference>
<proteinExistence type="inferred from homology"/>
<protein>
    <submittedName>
        <fullName evidence="5">Phosphotriesterase</fullName>
    </submittedName>
</protein>
<reference evidence="6" key="1">
    <citation type="submission" date="2019-09" db="EMBL/GenBank/DDBJ databases">
        <title>Mumia zhuanghuii sp. nov. isolated from the intestinal contents of plateau pika (Ochotona curzoniae) in the Qinghai-Tibet plateau of China.</title>
        <authorList>
            <person name="Tian Z."/>
        </authorList>
    </citation>
    <scope>NUCLEOTIDE SEQUENCE [LARGE SCALE GENOMIC DNA]</scope>
    <source>
        <strain evidence="6">JCM 30598</strain>
    </source>
</reference>
<keyword evidence="1" id="KW-0479">Metal-binding</keyword>
<comment type="caution">
    <text evidence="5">The sequence shown here is derived from an EMBL/GenBank/DDBJ whole genome shotgun (WGS) entry which is preliminary data.</text>
</comment>
<evidence type="ECO:0000256" key="4">
    <source>
        <dbReference type="SAM" id="MobiDB-lite"/>
    </source>
</evidence>
<comment type="caution">
    <text evidence="3">Lacks conserved residue(s) required for the propagation of feature annotation.</text>
</comment>
<evidence type="ECO:0000256" key="3">
    <source>
        <dbReference type="PROSITE-ProRule" id="PRU00679"/>
    </source>
</evidence>
<dbReference type="GO" id="GO:0016787">
    <property type="term" value="F:hydrolase activity"/>
    <property type="evidence" value="ECO:0007669"/>
    <property type="project" value="UniProtKB-KW"/>
</dbReference>
<dbReference type="InterPro" id="IPR001559">
    <property type="entry name" value="Phosphotriesterase"/>
</dbReference>
<dbReference type="Proteomes" id="UP000325827">
    <property type="component" value="Unassembled WGS sequence"/>
</dbReference>
<gene>
    <name evidence="5" type="ORF">F6B43_16925</name>
</gene>
<accession>A0A5J5J0Y6</accession>
<evidence type="ECO:0000256" key="2">
    <source>
        <dbReference type="ARBA" id="ARBA00022801"/>
    </source>
</evidence>
<dbReference type="GO" id="GO:0008270">
    <property type="term" value="F:zinc ion binding"/>
    <property type="evidence" value="ECO:0007669"/>
    <property type="project" value="InterPro"/>
</dbReference>
<dbReference type="InterPro" id="IPR032466">
    <property type="entry name" value="Metal_Hydrolase"/>
</dbReference>
<evidence type="ECO:0000313" key="6">
    <source>
        <dbReference type="Proteomes" id="UP000325827"/>
    </source>
</evidence>
<dbReference type="OrthoDB" id="9795018at2"/>